<dbReference type="GO" id="GO:0030896">
    <property type="term" value="C:checkpoint clamp complex"/>
    <property type="evidence" value="ECO:0007669"/>
    <property type="project" value="InterPro"/>
</dbReference>
<dbReference type="Proteomes" id="UP000281549">
    <property type="component" value="Unassembled WGS sequence"/>
</dbReference>
<dbReference type="GO" id="GO:0035861">
    <property type="term" value="C:site of double-strand break"/>
    <property type="evidence" value="ECO:0007669"/>
    <property type="project" value="TreeGrafter"/>
</dbReference>
<dbReference type="GO" id="GO:0006289">
    <property type="term" value="P:nucleotide-excision repair"/>
    <property type="evidence" value="ECO:0007669"/>
    <property type="project" value="TreeGrafter"/>
</dbReference>
<evidence type="ECO:0000256" key="1">
    <source>
        <dbReference type="ARBA" id="ARBA00004123"/>
    </source>
</evidence>
<proteinExistence type="predicted"/>
<evidence type="ECO:0000313" key="3">
    <source>
        <dbReference type="EMBL" id="RKP19001.1"/>
    </source>
</evidence>
<dbReference type="GO" id="GO:0044778">
    <property type="term" value="P:meiotic DNA integrity checkpoint signaling"/>
    <property type="evidence" value="ECO:0007669"/>
    <property type="project" value="TreeGrafter"/>
</dbReference>
<sequence length="227" mass="25993">MSSNILYQINVQDVSSIKNKYQKSCILTFTNRKRWQIRTLDLSTGLKIDCNLYIKNASIPTISTDTIHIQVAPNLIVEAVRNVHRGMDIYLSEHSICFVGAARNRGIIIKQMVPIRIVEEEQPLSNYLVSEPTVVQIYMPSCQIVKTAIEQLKKINSKCITLSANMEGQLEFQTIHDLGKVKMAFSNLTNPNKDFTKDSMITLIVYFEENEDNEESIFTFHFPTLKE</sequence>
<dbReference type="EMBL" id="ML005319">
    <property type="protein sequence ID" value="RKP19001.1"/>
    <property type="molecule type" value="Genomic_DNA"/>
</dbReference>
<dbReference type="Gene3D" id="3.70.10.10">
    <property type="match status" value="1"/>
</dbReference>
<dbReference type="Pfam" id="PF04005">
    <property type="entry name" value="Hus1"/>
    <property type="match status" value="1"/>
</dbReference>
<dbReference type="AlphaFoldDB" id="A0A4P9YJI6"/>
<reference evidence="4" key="1">
    <citation type="journal article" date="2018" name="Nat. Microbiol.">
        <title>Leveraging single-cell genomics to expand the fungal tree of life.</title>
        <authorList>
            <person name="Ahrendt S.R."/>
            <person name="Quandt C.A."/>
            <person name="Ciobanu D."/>
            <person name="Clum A."/>
            <person name="Salamov A."/>
            <person name="Andreopoulos B."/>
            <person name="Cheng J.F."/>
            <person name="Woyke T."/>
            <person name="Pelin A."/>
            <person name="Henrissat B."/>
            <person name="Reynolds N.K."/>
            <person name="Benny G.L."/>
            <person name="Smith M.E."/>
            <person name="James T.Y."/>
            <person name="Grigoriev I.V."/>
        </authorList>
    </citation>
    <scope>NUCLEOTIDE SEQUENCE [LARGE SCALE GENOMIC DNA]</scope>
    <source>
        <strain evidence="4">CSF55</strain>
    </source>
</reference>
<dbReference type="PANTHER" id="PTHR12900">
    <property type="entry name" value="MITOTIC AND DNA DAMAGE CHECKPOINT PROTEIN HUS1"/>
    <property type="match status" value="1"/>
</dbReference>
<evidence type="ECO:0000256" key="2">
    <source>
        <dbReference type="ARBA" id="ARBA00023242"/>
    </source>
</evidence>
<keyword evidence="2" id="KW-0539">Nucleus</keyword>
<protein>
    <recommendedName>
        <fullName evidence="5">Checkpoint protein</fullName>
    </recommendedName>
</protein>
<evidence type="ECO:0000313" key="4">
    <source>
        <dbReference type="Proteomes" id="UP000281549"/>
    </source>
</evidence>
<dbReference type="PANTHER" id="PTHR12900:SF0">
    <property type="entry name" value="CHECKPOINT PROTEIN"/>
    <property type="match status" value="1"/>
</dbReference>
<comment type="subcellular location">
    <subcellularLocation>
        <location evidence="1">Nucleus</location>
    </subcellularLocation>
</comment>
<organism evidence="3 4">
    <name type="scientific">Rozella allomycis (strain CSF55)</name>
    <dbReference type="NCBI Taxonomy" id="988480"/>
    <lineage>
        <taxon>Eukaryota</taxon>
        <taxon>Fungi</taxon>
        <taxon>Fungi incertae sedis</taxon>
        <taxon>Cryptomycota</taxon>
        <taxon>Cryptomycota incertae sedis</taxon>
        <taxon>Rozella</taxon>
    </lineage>
</organism>
<evidence type="ECO:0008006" key="5">
    <source>
        <dbReference type="Google" id="ProtNLM"/>
    </source>
</evidence>
<dbReference type="InterPro" id="IPR007150">
    <property type="entry name" value="HUS1/Mec3"/>
</dbReference>
<gene>
    <name evidence="3" type="ORF">ROZALSC1DRAFT_29364</name>
</gene>
<name>A0A4P9YJI6_ROZAC</name>
<dbReference type="GO" id="GO:0031573">
    <property type="term" value="P:mitotic intra-S DNA damage checkpoint signaling"/>
    <property type="evidence" value="ECO:0007669"/>
    <property type="project" value="TreeGrafter"/>
</dbReference>
<dbReference type="GO" id="GO:0000724">
    <property type="term" value="P:double-strand break repair via homologous recombination"/>
    <property type="evidence" value="ECO:0007669"/>
    <property type="project" value="TreeGrafter"/>
</dbReference>
<dbReference type="GO" id="GO:0033314">
    <property type="term" value="P:mitotic DNA replication checkpoint signaling"/>
    <property type="evidence" value="ECO:0007669"/>
    <property type="project" value="TreeGrafter"/>
</dbReference>
<accession>A0A4P9YJI6</accession>
<dbReference type="GO" id="GO:0000723">
    <property type="term" value="P:telomere maintenance"/>
    <property type="evidence" value="ECO:0007669"/>
    <property type="project" value="TreeGrafter"/>
</dbReference>